<gene>
    <name evidence="2" type="ORF">OCL97_11315</name>
</gene>
<keyword evidence="3" id="KW-1185">Reference proteome</keyword>
<feature type="transmembrane region" description="Helical" evidence="1">
    <location>
        <begin position="13"/>
        <end position="34"/>
    </location>
</feature>
<sequence>MPDPEPARKPRRFWLYAPFIVLLLAAAGWTALWLQVRGQAATRMDTAVSELRKAGYEVTWKDRSLGGYPFRLDVVLTDARIREPGGWSIATPRLEAEAFLYSLGHWVTAAPEGLTLTRPVGGPVEVRGELLRASLSGLDKRPPSFSFEGRKLTFAPGAGAQPFGLSAADKVEMHLRPGPDDQGAILFKVDNGKAQLSGLFAQLAGDKPVSIVWDSILTRMSGFKGQTWPDAVRAWSTGGGLIQVRQAGVTAGDALIGAQAGQLGVGYDGRLVGSMDVTLRQAPRALAAMAATGTLPPETALAAAAVAAAREDSASVARATLTFEAGRMTLGPVAIGASPRVY</sequence>
<dbReference type="Pfam" id="PF09898">
    <property type="entry name" value="DUF2125"/>
    <property type="match status" value="1"/>
</dbReference>
<keyword evidence="1" id="KW-0472">Membrane</keyword>
<evidence type="ECO:0000313" key="2">
    <source>
        <dbReference type="EMBL" id="MFD3264545.1"/>
    </source>
</evidence>
<comment type="caution">
    <text evidence="2">The sequence shown here is derived from an EMBL/GenBank/DDBJ whole genome shotgun (WGS) entry which is preliminary data.</text>
</comment>
<evidence type="ECO:0000313" key="3">
    <source>
        <dbReference type="Proteomes" id="UP001598130"/>
    </source>
</evidence>
<name>A0ABW6CRX2_9CAUL</name>
<dbReference type="Proteomes" id="UP001598130">
    <property type="component" value="Unassembled WGS sequence"/>
</dbReference>
<reference evidence="2 3" key="1">
    <citation type="submission" date="2022-09" db="EMBL/GenBank/DDBJ databases">
        <title>New species of Phenylobacterium.</title>
        <authorList>
            <person name="Mieszkin S."/>
        </authorList>
    </citation>
    <scope>NUCLEOTIDE SEQUENCE [LARGE SCALE GENOMIC DNA]</scope>
    <source>
        <strain evidence="2 3">HK31-G</strain>
    </source>
</reference>
<accession>A0ABW6CRX2</accession>
<evidence type="ECO:0000256" key="1">
    <source>
        <dbReference type="SAM" id="Phobius"/>
    </source>
</evidence>
<dbReference type="RefSeq" id="WP_377370156.1">
    <property type="nucleotide sequence ID" value="NZ_JAOTJD010000019.1"/>
</dbReference>
<keyword evidence="1" id="KW-1133">Transmembrane helix</keyword>
<dbReference type="InterPro" id="IPR018666">
    <property type="entry name" value="DUF2125"/>
</dbReference>
<dbReference type="EMBL" id="JAOTJD010000019">
    <property type="protein sequence ID" value="MFD3264545.1"/>
    <property type="molecule type" value="Genomic_DNA"/>
</dbReference>
<organism evidence="2 3">
    <name type="scientific">Phenylobacterium ferrooxidans</name>
    <dbReference type="NCBI Taxonomy" id="2982689"/>
    <lineage>
        <taxon>Bacteria</taxon>
        <taxon>Pseudomonadati</taxon>
        <taxon>Pseudomonadota</taxon>
        <taxon>Alphaproteobacteria</taxon>
        <taxon>Caulobacterales</taxon>
        <taxon>Caulobacteraceae</taxon>
        <taxon>Phenylobacterium</taxon>
    </lineage>
</organism>
<protein>
    <submittedName>
        <fullName evidence="2">DUF2125 domain-containing protein</fullName>
    </submittedName>
</protein>
<keyword evidence="1" id="KW-0812">Transmembrane</keyword>
<proteinExistence type="predicted"/>